<gene>
    <name evidence="2" type="ORF">BTO11_10930</name>
    <name evidence="3" type="ORF">BTO11_12395</name>
</gene>
<dbReference type="RefSeq" id="WP_105052625.1">
    <property type="nucleotide sequence ID" value="NZ_BMYG01000001.1"/>
</dbReference>
<keyword evidence="1" id="KW-0472">Membrane</keyword>
<dbReference type="AlphaFoldDB" id="A0A2S7UVU8"/>
<organism evidence="2 4">
    <name type="scientific">Psychrosphaera saromensis</name>
    <dbReference type="NCBI Taxonomy" id="716813"/>
    <lineage>
        <taxon>Bacteria</taxon>
        <taxon>Pseudomonadati</taxon>
        <taxon>Pseudomonadota</taxon>
        <taxon>Gammaproteobacteria</taxon>
        <taxon>Alteromonadales</taxon>
        <taxon>Pseudoalteromonadaceae</taxon>
        <taxon>Psychrosphaera</taxon>
    </lineage>
</organism>
<evidence type="ECO:0000256" key="1">
    <source>
        <dbReference type="SAM" id="Phobius"/>
    </source>
</evidence>
<sequence>MSTNQSNQNIFRFILLKGVLGWGIPTAIVFQLIMHLTGERNFFDGLISSIIIFPITGIFFGYFLWKSKSKKSLKQ</sequence>
<dbReference type="OrthoDB" id="5986784at2"/>
<protein>
    <submittedName>
        <fullName evidence="2">Uncharacterized protein</fullName>
    </submittedName>
</protein>
<evidence type="ECO:0000313" key="3">
    <source>
        <dbReference type="EMBL" id="PQJ54377.1"/>
    </source>
</evidence>
<comment type="caution">
    <text evidence="2">The sequence shown here is derived from an EMBL/GenBank/DDBJ whole genome shotgun (WGS) entry which is preliminary data.</text>
</comment>
<feature type="transmembrane region" description="Helical" evidence="1">
    <location>
        <begin position="12"/>
        <end position="34"/>
    </location>
</feature>
<accession>A0A2S7UVU8</accession>
<keyword evidence="1" id="KW-0812">Transmembrane</keyword>
<dbReference type="EMBL" id="MSCH01000003">
    <property type="protein sequence ID" value="PQJ54377.1"/>
    <property type="molecule type" value="Genomic_DNA"/>
</dbReference>
<reference evidence="2 4" key="1">
    <citation type="submission" date="2016-12" db="EMBL/GenBank/DDBJ databases">
        <title>Diversity of luminous bacteria.</title>
        <authorList>
            <person name="Yoshizawa S."/>
            <person name="Kogure K."/>
        </authorList>
    </citation>
    <scope>NUCLEOTIDE SEQUENCE [LARGE SCALE GENOMIC DNA]</scope>
    <source>
        <strain evidence="2 4">SA4-48</strain>
    </source>
</reference>
<feature type="transmembrane region" description="Helical" evidence="1">
    <location>
        <begin position="46"/>
        <end position="65"/>
    </location>
</feature>
<dbReference type="Proteomes" id="UP000239007">
    <property type="component" value="Unassembled WGS sequence"/>
</dbReference>
<keyword evidence="1" id="KW-1133">Transmembrane helix</keyword>
<proteinExistence type="predicted"/>
<evidence type="ECO:0000313" key="2">
    <source>
        <dbReference type="EMBL" id="PQJ54114.1"/>
    </source>
</evidence>
<keyword evidence="4" id="KW-1185">Reference proteome</keyword>
<evidence type="ECO:0000313" key="4">
    <source>
        <dbReference type="Proteomes" id="UP000239007"/>
    </source>
</evidence>
<dbReference type="EMBL" id="MSCH01000003">
    <property type="protein sequence ID" value="PQJ54114.1"/>
    <property type="molecule type" value="Genomic_DNA"/>
</dbReference>
<name>A0A2S7UVU8_9GAMM</name>